<dbReference type="RefSeq" id="WP_105060483.1">
    <property type="nucleotide sequence ID" value="NZ_MSCJ01000001.1"/>
</dbReference>
<protein>
    <recommendedName>
        <fullName evidence="1">Penicillin-binding protein activator LpoB</fullName>
    </recommendedName>
</protein>
<dbReference type="GO" id="GO:0031241">
    <property type="term" value="C:periplasmic side of cell outer membrane"/>
    <property type="evidence" value="ECO:0007669"/>
    <property type="project" value="TreeGrafter"/>
</dbReference>
<comment type="caution">
    <text evidence="3">The sequence shown here is derived from an EMBL/GenBank/DDBJ whole genome shotgun (WGS) entry which is preliminary data.</text>
</comment>
<proteinExistence type="predicted"/>
<evidence type="ECO:0000313" key="4">
    <source>
        <dbReference type="Proteomes" id="UP000238730"/>
    </source>
</evidence>
<evidence type="ECO:0000256" key="2">
    <source>
        <dbReference type="SAM" id="SignalP"/>
    </source>
</evidence>
<evidence type="ECO:0000256" key="1">
    <source>
        <dbReference type="NCBIfam" id="TIGR02722"/>
    </source>
</evidence>
<sequence>MKKSVLTLLAASSLLGGCAQTVDYVNSHLPETPSVNFGSNDLDNTASDLTTKMLSSPAVSSITAGGKHPIVIVDNIQNNASGHVDTKSLTNTIKSKISRSGKFNLVDKSRVDAVRKQMNFSENDRFVNQGTAIQFAKMTGAQYMLYGHVSNTSKSEDGKNVPFYKMTMRLMDTNSGSIEWADSGLAPKSESDSQGW</sequence>
<reference evidence="3 4" key="1">
    <citation type="submission" date="2016-12" db="EMBL/GenBank/DDBJ databases">
        <title>Diversity of luminous bacteria.</title>
        <authorList>
            <person name="Yoshizawa S."/>
            <person name="Kogure K."/>
        </authorList>
    </citation>
    <scope>NUCLEOTIDE SEQUENCE [LARGE SCALE GENOMIC DNA]</scope>
    <source>
        <strain evidence="3 4">LC1-200</strain>
    </source>
</reference>
<dbReference type="InterPro" id="IPR014094">
    <property type="entry name" value="LpoB"/>
</dbReference>
<dbReference type="AlphaFoldDB" id="A0A2S7VZB8"/>
<dbReference type="GO" id="GO:0030234">
    <property type="term" value="F:enzyme regulator activity"/>
    <property type="evidence" value="ECO:0007669"/>
    <property type="project" value="TreeGrafter"/>
</dbReference>
<gene>
    <name evidence="3" type="ORF">BTO08_07375</name>
</gene>
<dbReference type="NCBIfam" id="TIGR02722">
    <property type="entry name" value="lp"/>
    <property type="match status" value="1"/>
</dbReference>
<dbReference type="PANTHER" id="PTHR40593">
    <property type="entry name" value="PENICILLIN-BINDING PROTEIN ACTIVATOR LPOB"/>
    <property type="match status" value="1"/>
</dbReference>
<organism evidence="3 4">
    <name type="scientific">Photobacterium angustum</name>
    <dbReference type="NCBI Taxonomy" id="661"/>
    <lineage>
        <taxon>Bacteria</taxon>
        <taxon>Pseudomonadati</taxon>
        <taxon>Pseudomonadota</taxon>
        <taxon>Gammaproteobacteria</taxon>
        <taxon>Vibrionales</taxon>
        <taxon>Vibrionaceae</taxon>
        <taxon>Photobacterium</taxon>
    </lineage>
</organism>
<name>A0A2S7VZB8_PHOAN</name>
<dbReference type="PANTHER" id="PTHR40593:SF1">
    <property type="entry name" value="PENICILLIN-BINDING PROTEIN ACTIVATOR LPOB"/>
    <property type="match status" value="1"/>
</dbReference>
<dbReference type="PROSITE" id="PS51257">
    <property type="entry name" value="PROKAR_LIPOPROTEIN"/>
    <property type="match status" value="1"/>
</dbReference>
<evidence type="ECO:0000313" key="3">
    <source>
        <dbReference type="EMBL" id="PQJ67235.1"/>
    </source>
</evidence>
<dbReference type="Gene3D" id="3.40.50.10610">
    <property type="entry name" value="ABC-type transport auxiliary lipoprotein component"/>
    <property type="match status" value="1"/>
</dbReference>
<feature type="chain" id="PRO_5015702271" description="Penicillin-binding protein activator LpoB" evidence="2">
    <location>
        <begin position="22"/>
        <end position="196"/>
    </location>
</feature>
<keyword evidence="2" id="KW-0732">Signal</keyword>
<accession>A0A2S7VZB8</accession>
<dbReference type="GO" id="GO:0009252">
    <property type="term" value="P:peptidoglycan biosynthetic process"/>
    <property type="evidence" value="ECO:0007669"/>
    <property type="project" value="TreeGrafter"/>
</dbReference>
<feature type="signal peptide" evidence="2">
    <location>
        <begin position="1"/>
        <end position="21"/>
    </location>
</feature>
<dbReference type="Pfam" id="PF13036">
    <property type="entry name" value="LpoB"/>
    <property type="match status" value="1"/>
</dbReference>
<dbReference type="EMBL" id="MSCJ01000001">
    <property type="protein sequence ID" value="PQJ67235.1"/>
    <property type="molecule type" value="Genomic_DNA"/>
</dbReference>
<dbReference type="Proteomes" id="UP000238730">
    <property type="component" value="Unassembled WGS sequence"/>
</dbReference>
<dbReference type="OrthoDB" id="9803653at2"/>